<evidence type="ECO:0000313" key="3">
    <source>
        <dbReference type="Proteomes" id="UP000054937"/>
    </source>
</evidence>
<protein>
    <submittedName>
        <fullName evidence="2">Insulin-like growth factor binding protein, N-terminal</fullName>
    </submittedName>
</protein>
<gene>
    <name evidence="2" type="ORF">PPERSA_11632</name>
</gene>
<proteinExistence type="predicted"/>
<dbReference type="Gene3D" id="2.10.220.10">
    <property type="entry name" value="Hormone Receptor, Insulin-like Growth Factor Receptor 1, Chain A, domain 2"/>
    <property type="match status" value="1"/>
</dbReference>
<keyword evidence="1" id="KW-1133">Transmembrane helix</keyword>
<keyword evidence="3" id="KW-1185">Reference proteome</keyword>
<name>A0A0V0QAD1_PSEPJ</name>
<dbReference type="InParanoid" id="A0A0V0QAD1"/>
<dbReference type="OrthoDB" id="27819at2759"/>
<sequence>MKINQTCQKCPQKCSTCSDIDSCLTCKDPQMSPPYCKIDNNQGKYLSEEDEVSIFLACESRCLTCKNSSDNCLSCNGENRLGVQQNCICMNGYYDRGGSLKDCIIQPEIIGCILVDNKGNCVQCQQNFYLSVQNQCKCYKGYFLQDNQCVQCSDSQYFNNFSNRCENCVYYNQKCLNECPKGYSKIGDQCQQSSQLMTQILVILCFVIVLIFGSILLIRLFRIKKFKKTQLNKEHNKNSLQVKNLTNIKIDPGQSLFNNINIDNKNNNNQNLDFSFVNENKSLEN</sequence>
<dbReference type="PANTHER" id="PTHR45756:SF1">
    <property type="entry name" value="PROTEIN KINASE DOMAIN CONTAINING PROTEIN"/>
    <property type="match status" value="1"/>
</dbReference>
<dbReference type="InterPro" id="IPR053215">
    <property type="entry name" value="TKL_Ser/Thr_kinase"/>
</dbReference>
<dbReference type="EMBL" id="LDAU01000223">
    <property type="protein sequence ID" value="KRW99031.1"/>
    <property type="molecule type" value="Genomic_DNA"/>
</dbReference>
<keyword evidence="1" id="KW-0812">Transmembrane</keyword>
<dbReference type="Proteomes" id="UP000054937">
    <property type="component" value="Unassembled WGS sequence"/>
</dbReference>
<dbReference type="AlphaFoldDB" id="A0A0V0QAD1"/>
<reference evidence="2 3" key="1">
    <citation type="journal article" date="2015" name="Sci. Rep.">
        <title>Genome of the facultative scuticociliatosis pathogen Pseudocohnilembus persalinus provides insight into its virulence through horizontal gene transfer.</title>
        <authorList>
            <person name="Xiong J."/>
            <person name="Wang G."/>
            <person name="Cheng J."/>
            <person name="Tian M."/>
            <person name="Pan X."/>
            <person name="Warren A."/>
            <person name="Jiang C."/>
            <person name="Yuan D."/>
            <person name="Miao W."/>
        </authorList>
    </citation>
    <scope>NUCLEOTIDE SEQUENCE [LARGE SCALE GENOMIC DNA]</scope>
    <source>
        <strain evidence="2">36N120E</strain>
    </source>
</reference>
<comment type="caution">
    <text evidence="2">The sequence shown here is derived from an EMBL/GenBank/DDBJ whole genome shotgun (WGS) entry which is preliminary data.</text>
</comment>
<evidence type="ECO:0000256" key="1">
    <source>
        <dbReference type="SAM" id="Phobius"/>
    </source>
</evidence>
<dbReference type="SUPFAM" id="SSF57184">
    <property type="entry name" value="Growth factor receptor domain"/>
    <property type="match status" value="1"/>
</dbReference>
<keyword evidence="1" id="KW-0472">Membrane</keyword>
<accession>A0A0V0QAD1</accession>
<dbReference type="InterPro" id="IPR009030">
    <property type="entry name" value="Growth_fac_rcpt_cys_sf"/>
</dbReference>
<organism evidence="2 3">
    <name type="scientific">Pseudocohnilembus persalinus</name>
    <name type="common">Ciliate</name>
    <dbReference type="NCBI Taxonomy" id="266149"/>
    <lineage>
        <taxon>Eukaryota</taxon>
        <taxon>Sar</taxon>
        <taxon>Alveolata</taxon>
        <taxon>Ciliophora</taxon>
        <taxon>Intramacronucleata</taxon>
        <taxon>Oligohymenophorea</taxon>
        <taxon>Scuticociliatia</taxon>
        <taxon>Philasterida</taxon>
        <taxon>Pseudocohnilembidae</taxon>
        <taxon>Pseudocohnilembus</taxon>
    </lineage>
</organism>
<dbReference type="PANTHER" id="PTHR45756">
    <property type="entry name" value="PALMITOYLTRANSFERASE"/>
    <property type="match status" value="1"/>
</dbReference>
<evidence type="ECO:0000313" key="2">
    <source>
        <dbReference type="EMBL" id="KRW99031.1"/>
    </source>
</evidence>
<feature type="transmembrane region" description="Helical" evidence="1">
    <location>
        <begin position="200"/>
        <end position="221"/>
    </location>
</feature>
<dbReference type="OMA" id="NRCENCV"/>